<organism evidence="2 3">
    <name type="scientific">Motilibacter peucedani</name>
    <dbReference type="NCBI Taxonomy" id="598650"/>
    <lineage>
        <taxon>Bacteria</taxon>
        <taxon>Bacillati</taxon>
        <taxon>Actinomycetota</taxon>
        <taxon>Actinomycetes</taxon>
        <taxon>Motilibacterales</taxon>
        <taxon>Motilibacteraceae</taxon>
        <taxon>Motilibacter</taxon>
    </lineage>
</organism>
<accession>A0A420XMD9</accession>
<name>A0A420XMD9_9ACTN</name>
<comment type="caution">
    <text evidence="2">The sequence shown here is derived from an EMBL/GenBank/DDBJ whole genome shotgun (WGS) entry which is preliminary data.</text>
</comment>
<dbReference type="FunCoup" id="A0A420XMD9">
    <property type="interactions" value="2"/>
</dbReference>
<keyword evidence="2" id="KW-0238">DNA-binding</keyword>
<dbReference type="InParanoid" id="A0A420XMD9"/>
<dbReference type="Proteomes" id="UP000281955">
    <property type="component" value="Unassembled WGS sequence"/>
</dbReference>
<keyword evidence="3" id="KW-1185">Reference proteome</keyword>
<dbReference type="AlphaFoldDB" id="A0A420XMD9"/>
<dbReference type="GO" id="GO:0006950">
    <property type="term" value="P:response to stress"/>
    <property type="evidence" value="ECO:0007669"/>
    <property type="project" value="TreeGrafter"/>
</dbReference>
<reference evidence="2 3" key="1">
    <citation type="submission" date="2018-10" db="EMBL/GenBank/DDBJ databases">
        <title>Genomic Encyclopedia of Archaeal and Bacterial Type Strains, Phase II (KMG-II): from individual species to whole genera.</title>
        <authorList>
            <person name="Goeker M."/>
        </authorList>
    </citation>
    <scope>NUCLEOTIDE SEQUENCE [LARGE SCALE GENOMIC DNA]</scope>
    <source>
        <strain evidence="2 3">RP-AC37</strain>
    </source>
</reference>
<proteinExistence type="predicted"/>
<gene>
    <name evidence="2" type="ORF">CLV35_3311</name>
</gene>
<dbReference type="GO" id="GO:0003700">
    <property type="term" value="F:DNA-binding transcription factor activity"/>
    <property type="evidence" value="ECO:0007669"/>
    <property type="project" value="InterPro"/>
</dbReference>
<sequence length="158" mass="17632">MEDDSEETGLLWPVFNAFVRVETEVWNALDARLRSEHQLTLGRVETMQVLQDIGPCRVNDIAEALVITVGGVSKIVDRVEAAGHCRRRSHPDDRRSSLVELTPAGRRALARATGTLEAELSARWEGVLTLRQLQQLRTILGRLRPAAPSLTTNEKRNS</sequence>
<dbReference type="GO" id="GO:0003677">
    <property type="term" value="F:DNA binding"/>
    <property type="evidence" value="ECO:0007669"/>
    <property type="project" value="UniProtKB-KW"/>
</dbReference>
<dbReference type="InterPro" id="IPR036388">
    <property type="entry name" value="WH-like_DNA-bd_sf"/>
</dbReference>
<dbReference type="InterPro" id="IPR036390">
    <property type="entry name" value="WH_DNA-bd_sf"/>
</dbReference>
<dbReference type="SUPFAM" id="SSF46785">
    <property type="entry name" value="Winged helix' DNA-binding domain"/>
    <property type="match status" value="1"/>
</dbReference>
<evidence type="ECO:0000259" key="1">
    <source>
        <dbReference type="PROSITE" id="PS50995"/>
    </source>
</evidence>
<evidence type="ECO:0000313" key="2">
    <source>
        <dbReference type="EMBL" id="RKS71511.1"/>
    </source>
</evidence>
<dbReference type="Gene3D" id="1.10.10.10">
    <property type="entry name" value="Winged helix-like DNA-binding domain superfamily/Winged helix DNA-binding domain"/>
    <property type="match status" value="1"/>
</dbReference>
<dbReference type="InterPro" id="IPR000835">
    <property type="entry name" value="HTH_MarR-typ"/>
</dbReference>
<dbReference type="InterPro" id="IPR039422">
    <property type="entry name" value="MarR/SlyA-like"/>
</dbReference>
<feature type="domain" description="HTH marR-type" evidence="1">
    <location>
        <begin position="7"/>
        <end position="145"/>
    </location>
</feature>
<dbReference type="PANTHER" id="PTHR33164:SF94">
    <property type="entry name" value="TRANSCRIPTIONAL REGULATORY PROTEIN-RELATED"/>
    <property type="match status" value="1"/>
</dbReference>
<dbReference type="Pfam" id="PF01047">
    <property type="entry name" value="MarR"/>
    <property type="match status" value="1"/>
</dbReference>
<dbReference type="PANTHER" id="PTHR33164">
    <property type="entry name" value="TRANSCRIPTIONAL REGULATOR, MARR FAMILY"/>
    <property type="match status" value="1"/>
</dbReference>
<dbReference type="PROSITE" id="PS50995">
    <property type="entry name" value="HTH_MARR_2"/>
    <property type="match status" value="1"/>
</dbReference>
<dbReference type="EMBL" id="RBWV01000014">
    <property type="protein sequence ID" value="RKS71511.1"/>
    <property type="molecule type" value="Genomic_DNA"/>
</dbReference>
<protein>
    <submittedName>
        <fullName evidence="2">DNA-binding MarR family transcriptional regulator</fullName>
    </submittedName>
</protein>
<dbReference type="OrthoDB" id="162531at2"/>
<dbReference type="RefSeq" id="WP_121194561.1">
    <property type="nucleotide sequence ID" value="NZ_RBWV01000014.1"/>
</dbReference>
<evidence type="ECO:0000313" key="3">
    <source>
        <dbReference type="Proteomes" id="UP000281955"/>
    </source>
</evidence>
<dbReference type="SMART" id="SM00347">
    <property type="entry name" value="HTH_MARR"/>
    <property type="match status" value="1"/>
</dbReference>